<feature type="region of interest" description="Disordered" evidence="1">
    <location>
        <begin position="277"/>
        <end position="401"/>
    </location>
</feature>
<feature type="compositionally biased region" description="Polar residues" evidence="1">
    <location>
        <begin position="107"/>
        <end position="120"/>
    </location>
</feature>
<evidence type="ECO:0000256" key="1">
    <source>
        <dbReference type="SAM" id="MobiDB-lite"/>
    </source>
</evidence>
<gene>
    <name evidence="2" type="primary">Dgri\GH17786</name>
    <name evidence="2" type="ORF">Dgri_GH17786</name>
</gene>
<name>B4JXR0_DROGR</name>
<reference evidence="2 3" key="1">
    <citation type="journal article" date="2007" name="Nature">
        <title>Evolution of genes and genomes on the Drosophila phylogeny.</title>
        <authorList>
            <consortium name="Drosophila 12 Genomes Consortium"/>
            <person name="Clark A.G."/>
            <person name="Eisen M.B."/>
            <person name="Smith D.R."/>
            <person name="Bergman C.M."/>
            <person name="Oliver B."/>
            <person name="Markow T.A."/>
            <person name="Kaufman T.C."/>
            <person name="Kellis M."/>
            <person name="Gelbart W."/>
            <person name="Iyer V.N."/>
            <person name="Pollard D.A."/>
            <person name="Sackton T.B."/>
            <person name="Larracuente A.M."/>
            <person name="Singh N.D."/>
            <person name="Abad J.P."/>
            <person name="Abt D.N."/>
            <person name="Adryan B."/>
            <person name="Aguade M."/>
            <person name="Akashi H."/>
            <person name="Anderson W.W."/>
            <person name="Aquadro C.F."/>
            <person name="Ardell D.H."/>
            <person name="Arguello R."/>
            <person name="Artieri C.G."/>
            <person name="Barbash D.A."/>
            <person name="Barker D."/>
            <person name="Barsanti P."/>
            <person name="Batterham P."/>
            <person name="Batzoglou S."/>
            <person name="Begun D."/>
            <person name="Bhutkar A."/>
            <person name="Blanco E."/>
            <person name="Bosak S.A."/>
            <person name="Bradley R.K."/>
            <person name="Brand A.D."/>
            <person name="Brent M.R."/>
            <person name="Brooks A.N."/>
            <person name="Brown R.H."/>
            <person name="Butlin R.K."/>
            <person name="Caggese C."/>
            <person name="Calvi B.R."/>
            <person name="Bernardo de Carvalho A."/>
            <person name="Caspi A."/>
            <person name="Castrezana S."/>
            <person name="Celniker S.E."/>
            <person name="Chang J.L."/>
            <person name="Chapple C."/>
            <person name="Chatterji S."/>
            <person name="Chinwalla A."/>
            <person name="Civetta A."/>
            <person name="Clifton S.W."/>
            <person name="Comeron J.M."/>
            <person name="Costello J.C."/>
            <person name="Coyne J.A."/>
            <person name="Daub J."/>
            <person name="David R.G."/>
            <person name="Delcher A.L."/>
            <person name="Delehaunty K."/>
            <person name="Do C.B."/>
            <person name="Ebling H."/>
            <person name="Edwards K."/>
            <person name="Eickbush T."/>
            <person name="Evans J.D."/>
            <person name="Filipski A."/>
            <person name="Findeiss S."/>
            <person name="Freyhult E."/>
            <person name="Fulton L."/>
            <person name="Fulton R."/>
            <person name="Garcia A.C."/>
            <person name="Gardiner A."/>
            <person name="Garfield D.A."/>
            <person name="Garvin B.E."/>
            <person name="Gibson G."/>
            <person name="Gilbert D."/>
            <person name="Gnerre S."/>
            <person name="Godfrey J."/>
            <person name="Good R."/>
            <person name="Gotea V."/>
            <person name="Gravely B."/>
            <person name="Greenberg A.J."/>
            <person name="Griffiths-Jones S."/>
            <person name="Gross S."/>
            <person name="Guigo R."/>
            <person name="Gustafson E.A."/>
            <person name="Haerty W."/>
            <person name="Hahn M.W."/>
            <person name="Halligan D.L."/>
            <person name="Halpern A.L."/>
            <person name="Halter G.M."/>
            <person name="Han M.V."/>
            <person name="Heger A."/>
            <person name="Hillier L."/>
            <person name="Hinrichs A.S."/>
            <person name="Holmes I."/>
            <person name="Hoskins R.A."/>
            <person name="Hubisz M.J."/>
            <person name="Hultmark D."/>
            <person name="Huntley M.A."/>
            <person name="Jaffe D.B."/>
            <person name="Jagadeeshan S."/>
            <person name="Jeck W.R."/>
            <person name="Johnson J."/>
            <person name="Jones C.D."/>
            <person name="Jordan W.C."/>
            <person name="Karpen G.H."/>
            <person name="Kataoka E."/>
            <person name="Keightley P.D."/>
            <person name="Kheradpour P."/>
            <person name="Kirkness E.F."/>
            <person name="Koerich L.B."/>
            <person name="Kristiansen K."/>
            <person name="Kudrna D."/>
            <person name="Kulathinal R.J."/>
            <person name="Kumar S."/>
            <person name="Kwok R."/>
            <person name="Lander E."/>
            <person name="Langley C.H."/>
            <person name="Lapoint R."/>
            <person name="Lazzaro B.P."/>
            <person name="Lee S.J."/>
            <person name="Levesque L."/>
            <person name="Li R."/>
            <person name="Lin C.F."/>
            <person name="Lin M.F."/>
            <person name="Lindblad-Toh K."/>
            <person name="Llopart A."/>
            <person name="Long M."/>
            <person name="Low L."/>
            <person name="Lozovsky E."/>
            <person name="Lu J."/>
            <person name="Luo M."/>
            <person name="Machado C.A."/>
            <person name="Makalowski W."/>
            <person name="Marzo M."/>
            <person name="Matsuda M."/>
            <person name="Matzkin L."/>
            <person name="McAllister B."/>
            <person name="McBride C.S."/>
            <person name="McKernan B."/>
            <person name="McKernan K."/>
            <person name="Mendez-Lago M."/>
            <person name="Minx P."/>
            <person name="Mollenhauer M.U."/>
            <person name="Montooth K."/>
            <person name="Mount S.M."/>
            <person name="Mu X."/>
            <person name="Myers E."/>
            <person name="Negre B."/>
            <person name="Newfeld S."/>
            <person name="Nielsen R."/>
            <person name="Noor M.A."/>
            <person name="O'Grady P."/>
            <person name="Pachter L."/>
            <person name="Papaceit M."/>
            <person name="Parisi M.J."/>
            <person name="Parisi M."/>
            <person name="Parts L."/>
            <person name="Pedersen J.S."/>
            <person name="Pesole G."/>
            <person name="Phillippy A.M."/>
            <person name="Ponting C.P."/>
            <person name="Pop M."/>
            <person name="Porcelli D."/>
            <person name="Powell J.R."/>
            <person name="Prohaska S."/>
            <person name="Pruitt K."/>
            <person name="Puig M."/>
            <person name="Quesneville H."/>
            <person name="Ram K.R."/>
            <person name="Rand D."/>
            <person name="Rasmussen M.D."/>
            <person name="Reed L.K."/>
            <person name="Reenan R."/>
            <person name="Reily A."/>
            <person name="Remington K.A."/>
            <person name="Rieger T.T."/>
            <person name="Ritchie M.G."/>
            <person name="Robin C."/>
            <person name="Rogers Y.H."/>
            <person name="Rohde C."/>
            <person name="Rozas J."/>
            <person name="Rubenfield M.J."/>
            <person name="Ruiz A."/>
            <person name="Russo S."/>
            <person name="Salzberg S.L."/>
            <person name="Sanchez-Gracia A."/>
            <person name="Saranga D.J."/>
            <person name="Sato H."/>
            <person name="Schaeffer S.W."/>
            <person name="Schatz M.C."/>
            <person name="Schlenke T."/>
            <person name="Schwartz R."/>
            <person name="Segarra C."/>
            <person name="Singh R.S."/>
            <person name="Sirot L."/>
            <person name="Sirota M."/>
            <person name="Sisneros N.B."/>
            <person name="Smith C.D."/>
            <person name="Smith T.F."/>
            <person name="Spieth J."/>
            <person name="Stage D.E."/>
            <person name="Stark A."/>
            <person name="Stephan W."/>
            <person name="Strausberg R.L."/>
            <person name="Strempel S."/>
            <person name="Sturgill D."/>
            <person name="Sutton G."/>
            <person name="Sutton G.G."/>
            <person name="Tao W."/>
            <person name="Teichmann S."/>
            <person name="Tobari Y.N."/>
            <person name="Tomimura Y."/>
            <person name="Tsolas J.M."/>
            <person name="Valente V.L."/>
            <person name="Venter E."/>
            <person name="Venter J.C."/>
            <person name="Vicario S."/>
            <person name="Vieira F.G."/>
            <person name="Vilella A.J."/>
            <person name="Villasante A."/>
            <person name="Walenz B."/>
            <person name="Wang J."/>
            <person name="Wasserman M."/>
            <person name="Watts T."/>
            <person name="Wilson D."/>
            <person name="Wilson R.K."/>
            <person name="Wing R.A."/>
            <person name="Wolfner M.F."/>
            <person name="Wong A."/>
            <person name="Wong G.K."/>
            <person name="Wu C.I."/>
            <person name="Wu G."/>
            <person name="Yamamoto D."/>
            <person name="Yang H.P."/>
            <person name="Yang S.P."/>
            <person name="Yorke J.A."/>
            <person name="Yoshida K."/>
            <person name="Zdobnov E."/>
            <person name="Zhang P."/>
            <person name="Zhang Y."/>
            <person name="Zimin A.V."/>
            <person name="Baldwin J."/>
            <person name="Abdouelleil A."/>
            <person name="Abdulkadir J."/>
            <person name="Abebe A."/>
            <person name="Abera B."/>
            <person name="Abreu J."/>
            <person name="Acer S.C."/>
            <person name="Aftuck L."/>
            <person name="Alexander A."/>
            <person name="An P."/>
            <person name="Anderson E."/>
            <person name="Anderson S."/>
            <person name="Arachi H."/>
            <person name="Azer M."/>
            <person name="Bachantsang P."/>
            <person name="Barry A."/>
            <person name="Bayul T."/>
            <person name="Berlin A."/>
            <person name="Bessette D."/>
            <person name="Bloom T."/>
            <person name="Blye J."/>
            <person name="Boguslavskiy L."/>
            <person name="Bonnet C."/>
            <person name="Boukhgalter B."/>
            <person name="Bourzgui I."/>
            <person name="Brown A."/>
            <person name="Cahill P."/>
            <person name="Channer S."/>
            <person name="Cheshatsang Y."/>
            <person name="Chuda L."/>
            <person name="Citroen M."/>
            <person name="Collymore A."/>
            <person name="Cooke P."/>
            <person name="Costello M."/>
            <person name="D'Aco K."/>
            <person name="Daza R."/>
            <person name="De Haan G."/>
            <person name="DeGray S."/>
            <person name="DeMaso C."/>
            <person name="Dhargay N."/>
            <person name="Dooley K."/>
            <person name="Dooley E."/>
            <person name="Doricent M."/>
            <person name="Dorje P."/>
            <person name="Dorjee K."/>
            <person name="Dupes A."/>
            <person name="Elong R."/>
            <person name="Falk J."/>
            <person name="Farina A."/>
            <person name="Faro S."/>
            <person name="Ferguson D."/>
            <person name="Fisher S."/>
            <person name="Foley C.D."/>
            <person name="Franke A."/>
            <person name="Friedrich D."/>
            <person name="Gadbois L."/>
            <person name="Gearin G."/>
            <person name="Gearin C.R."/>
            <person name="Giannoukos G."/>
            <person name="Goode T."/>
            <person name="Graham J."/>
            <person name="Grandbois E."/>
            <person name="Grewal S."/>
            <person name="Gyaltsen K."/>
            <person name="Hafez N."/>
            <person name="Hagos B."/>
            <person name="Hall J."/>
            <person name="Henson C."/>
            <person name="Hollinger A."/>
            <person name="Honan T."/>
            <person name="Huard M.D."/>
            <person name="Hughes L."/>
            <person name="Hurhula B."/>
            <person name="Husby M.E."/>
            <person name="Kamat A."/>
            <person name="Kanga B."/>
            <person name="Kashin S."/>
            <person name="Khazanovich D."/>
            <person name="Kisner P."/>
            <person name="Lance K."/>
            <person name="Lara M."/>
            <person name="Lee W."/>
            <person name="Lennon N."/>
            <person name="Letendre F."/>
            <person name="LeVine R."/>
            <person name="Lipovsky A."/>
            <person name="Liu X."/>
            <person name="Liu J."/>
            <person name="Liu S."/>
            <person name="Lokyitsang T."/>
            <person name="Lokyitsang Y."/>
            <person name="Lubonja R."/>
            <person name="Lui A."/>
            <person name="MacDonald P."/>
            <person name="Magnisalis V."/>
            <person name="Maru K."/>
            <person name="Matthews C."/>
            <person name="McCusker W."/>
            <person name="McDonough S."/>
            <person name="Mehta T."/>
            <person name="Meldrim J."/>
            <person name="Meneus L."/>
            <person name="Mihai O."/>
            <person name="Mihalev A."/>
            <person name="Mihova T."/>
            <person name="Mittelman R."/>
            <person name="Mlenga V."/>
            <person name="Montmayeur A."/>
            <person name="Mulrain L."/>
            <person name="Navidi A."/>
            <person name="Naylor J."/>
            <person name="Negash T."/>
            <person name="Nguyen T."/>
            <person name="Nguyen N."/>
            <person name="Nicol R."/>
            <person name="Norbu C."/>
            <person name="Norbu N."/>
            <person name="Novod N."/>
            <person name="O'Neill B."/>
            <person name="Osman S."/>
            <person name="Markiewicz E."/>
            <person name="Oyono O.L."/>
            <person name="Patti C."/>
            <person name="Phunkhang P."/>
            <person name="Pierre F."/>
            <person name="Priest M."/>
            <person name="Raghuraman S."/>
            <person name="Rege F."/>
            <person name="Reyes R."/>
            <person name="Rise C."/>
            <person name="Rogov P."/>
            <person name="Ross K."/>
            <person name="Ryan E."/>
            <person name="Settipalli S."/>
            <person name="Shea T."/>
            <person name="Sherpa N."/>
            <person name="Shi L."/>
            <person name="Shih D."/>
            <person name="Sparrow T."/>
            <person name="Spaulding J."/>
            <person name="Stalker J."/>
            <person name="Stange-Thomann N."/>
            <person name="Stavropoulos S."/>
            <person name="Stone C."/>
            <person name="Strader C."/>
            <person name="Tesfaye S."/>
            <person name="Thomson T."/>
            <person name="Thoulutsang Y."/>
            <person name="Thoulutsang D."/>
            <person name="Topham K."/>
            <person name="Topping I."/>
            <person name="Tsamla T."/>
            <person name="Vassiliev H."/>
            <person name="Vo A."/>
            <person name="Wangchuk T."/>
            <person name="Wangdi T."/>
            <person name="Weiand M."/>
            <person name="Wilkinson J."/>
            <person name="Wilson A."/>
            <person name="Yadav S."/>
            <person name="Young G."/>
            <person name="Yu Q."/>
            <person name="Zembek L."/>
            <person name="Zhong D."/>
            <person name="Zimmer A."/>
            <person name="Zwirko Z."/>
            <person name="Jaffe D.B."/>
            <person name="Alvarez P."/>
            <person name="Brockman W."/>
            <person name="Butler J."/>
            <person name="Chin C."/>
            <person name="Gnerre S."/>
            <person name="Grabherr M."/>
            <person name="Kleber M."/>
            <person name="Mauceli E."/>
            <person name="MacCallum I."/>
        </authorList>
    </citation>
    <scope>NUCLEOTIDE SEQUENCE [LARGE SCALE GENOMIC DNA]</scope>
    <source>
        <strain evidence="3">Tucson 15287-2541.00</strain>
    </source>
</reference>
<feature type="compositionally biased region" description="Basic residues" evidence="1">
    <location>
        <begin position="476"/>
        <end position="485"/>
    </location>
</feature>
<proteinExistence type="predicted"/>
<dbReference type="InParanoid" id="B4JXR0"/>
<dbReference type="OrthoDB" id="7424185at2759"/>
<dbReference type="OMA" id="NWFSKGD"/>
<feature type="region of interest" description="Disordered" evidence="1">
    <location>
        <begin position="178"/>
        <end position="209"/>
    </location>
</feature>
<feature type="compositionally biased region" description="Polar residues" evidence="1">
    <location>
        <begin position="181"/>
        <end position="190"/>
    </location>
</feature>
<feature type="compositionally biased region" description="Basic and acidic residues" evidence="1">
    <location>
        <begin position="458"/>
        <end position="469"/>
    </location>
</feature>
<feature type="compositionally biased region" description="Low complexity" evidence="1">
    <location>
        <begin position="564"/>
        <end position="581"/>
    </location>
</feature>
<dbReference type="eggNOG" id="ENOG502QV0T">
    <property type="taxonomic scope" value="Eukaryota"/>
</dbReference>
<feature type="compositionally biased region" description="Polar residues" evidence="1">
    <location>
        <begin position="360"/>
        <end position="378"/>
    </location>
</feature>
<protein>
    <submittedName>
        <fullName evidence="2">GH17786</fullName>
    </submittedName>
</protein>
<dbReference type="PhylomeDB" id="B4JXR0"/>
<organism evidence="3">
    <name type="scientific">Drosophila grimshawi</name>
    <name type="common">Hawaiian fruit fly</name>
    <name type="synonym">Idiomyia grimshawi</name>
    <dbReference type="NCBI Taxonomy" id="7222"/>
    <lineage>
        <taxon>Eukaryota</taxon>
        <taxon>Metazoa</taxon>
        <taxon>Ecdysozoa</taxon>
        <taxon>Arthropoda</taxon>
        <taxon>Hexapoda</taxon>
        <taxon>Insecta</taxon>
        <taxon>Pterygota</taxon>
        <taxon>Neoptera</taxon>
        <taxon>Endopterygota</taxon>
        <taxon>Diptera</taxon>
        <taxon>Brachycera</taxon>
        <taxon>Muscomorpha</taxon>
        <taxon>Ephydroidea</taxon>
        <taxon>Drosophilidae</taxon>
        <taxon>Drosophila</taxon>
        <taxon>Hawaiian Drosophila</taxon>
    </lineage>
</organism>
<evidence type="ECO:0000313" key="3">
    <source>
        <dbReference type="Proteomes" id="UP000001070"/>
    </source>
</evidence>
<dbReference type="Proteomes" id="UP000001070">
    <property type="component" value="Unassembled WGS sequence"/>
</dbReference>
<dbReference type="GO" id="GO:0045475">
    <property type="term" value="P:locomotor rhythm"/>
    <property type="evidence" value="ECO:0007669"/>
    <property type="project" value="EnsemblMetazoa"/>
</dbReference>
<feature type="compositionally biased region" description="Acidic residues" evidence="1">
    <location>
        <begin position="63"/>
        <end position="72"/>
    </location>
</feature>
<dbReference type="EMBL" id="CH916376">
    <property type="protein sequence ID" value="EDV95159.1"/>
    <property type="molecule type" value="Genomic_DNA"/>
</dbReference>
<feature type="compositionally biased region" description="Low complexity" evidence="1">
    <location>
        <begin position="341"/>
        <end position="359"/>
    </location>
</feature>
<feature type="region of interest" description="Disordered" evidence="1">
    <location>
        <begin position="1"/>
        <end position="137"/>
    </location>
</feature>
<dbReference type="KEGG" id="dgr:6569541"/>
<feature type="region of interest" description="Disordered" evidence="1">
    <location>
        <begin position="433"/>
        <end position="488"/>
    </location>
</feature>
<evidence type="ECO:0000313" key="2">
    <source>
        <dbReference type="EMBL" id="EDV95159.1"/>
    </source>
</evidence>
<feature type="compositionally biased region" description="Low complexity" evidence="1">
    <location>
        <begin position="33"/>
        <end position="42"/>
    </location>
</feature>
<feature type="region of interest" description="Disordered" evidence="1">
    <location>
        <begin position="515"/>
        <end position="581"/>
    </location>
</feature>
<dbReference type="HOGENOM" id="CLU_038012_0_0_1"/>
<dbReference type="AlphaFoldDB" id="B4JXR0"/>
<keyword evidence="3" id="KW-1185">Reference proteome</keyword>
<feature type="compositionally biased region" description="Low complexity" evidence="1">
    <location>
        <begin position="515"/>
        <end position="532"/>
    </location>
</feature>
<accession>B4JXR0</accession>
<sequence length="615" mass="64691">MDALRLRGPTFVRFNGGPGQPQPHPHPHPHPHPQQQQQQQPHAPGYVGHGLQQEPLIVVEESNLPEELEPESSDTFSNRASLDIDSPVNPYLLSPWRDPREARKHSLPSQQVTDGITASQVRRLSERGGEGSGPTPKEAAFLATLSQSPAPSGRRHSVVTISKVPTTFFGRSRRESVAAYPSNNGSSRVLNSRRESNTGPPSTDPIGSIHNLQLDIMDDIYLQSRKARLKLWTSSNEKVCEVQTVDEAGAGAPGKRYTNRRYSECPPAGAGGANVYRRASEYPHPPSVSPQMPASARASTRRKKSGSGLGLLGSRTDLAGIFSSLTGTSGGTDPGHRPDPDGGSSSSHSSAATGNSATSPFLSQTFQQAARGRTTSAAPTPCAGQGGSSMLLDPNAGRSTRSNSFDVSILNNAKQLVTEAQDNSSAAISGWFGMKTTPVTPRKKSVRSKSSAMALSKDMLERLQKKDPLGGDSGKPKLKPRSKKKSWADATKANIVDANILGTAIEGFLRKSSNASMAGSSGNTAGATTSTGIRSGGGKDSSKGAVPKESGASGSSGGGRRSRQSAVSSAASSAQSQAGRAMRSTLNWFSKGDEDDSKDTCDASLCATLKDLFVK</sequence>